<reference evidence="1 2" key="1">
    <citation type="submission" date="2019-08" db="EMBL/GenBank/DDBJ databases">
        <authorList>
            <person name="Peeters C."/>
        </authorList>
    </citation>
    <scope>NUCLEOTIDE SEQUENCE [LARGE SCALE GENOMIC DNA]</scope>
    <source>
        <strain evidence="1 2">LMG 31115</strain>
    </source>
</reference>
<sequence>MLRRPAAQIVRQQIARTKNLPAPIGGWNARDSVAMMPETDAVILTNLFPNTTGVAVRNGSRNWATGLGNQVNAIMGYNPASGTRKLFAAAGGAVFDVTAGGPVGAPAIGSLLSDKWIHTNFSTSAGPFLLMVNGADGYYAYNGTTWQSVTSSSSPLTITGVDPTLLSYVEIFASRVWFIEKASLRAWYLPVGQVGGAATAFDFSAIFRRGGSLVSLGIWTVDGGEGMQDYLIITTDQGEIAVYGGTDPSQATTFSKKGTYQAGTPMGNRCLLKYGGDLLYIGKDGLMPISDLLASTRVNTEKNLTYKIQGAISEATSLYAPNFGWQMLLHPLQNMLILNVPVASGQQQQYVMNTITGAWCNFTGWPANCWERQTDLIYYGGNGVVVQAWTSAMDDNGAQINGEALQAFSYLDNPQQKQITMARPIIQTSGVPGVLLGLNIDFDITPPVGVPTFSQPAYGLWDQALWDVGMWGAGQVVKKDWQWVSGVGTTAAMHMKIAALDCTAQWVSTAYVIADGGLVV</sequence>
<accession>A0A5E4UM79</accession>
<keyword evidence="2" id="KW-1185">Reference proteome</keyword>
<protein>
    <submittedName>
        <fullName evidence="1">Uncharacterized protein</fullName>
    </submittedName>
</protein>
<dbReference type="EMBL" id="CABPSI010000002">
    <property type="protein sequence ID" value="VVE00694.1"/>
    <property type="molecule type" value="Genomic_DNA"/>
</dbReference>
<dbReference type="RefSeq" id="WP_150683973.1">
    <property type="nucleotide sequence ID" value="NZ_CABPSI010000002.1"/>
</dbReference>
<name>A0A5E4UM79_9BURK</name>
<dbReference type="AlphaFoldDB" id="A0A5E4UM79"/>
<dbReference type="Proteomes" id="UP000333828">
    <property type="component" value="Unassembled WGS sequence"/>
</dbReference>
<proteinExistence type="predicted"/>
<organism evidence="1 2">
    <name type="scientific">Pandoraea iniqua</name>
    <dbReference type="NCBI Taxonomy" id="2508288"/>
    <lineage>
        <taxon>Bacteria</taxon>
        <taxon>Pseudomonadati</taxon>
        <taxon>Pseudomonadota</taxon>
        <taxon>Betaproteobacteria</taxon>
        <taxon>Burkholderiales</taxon>
        <taxon>Burkholderiaceae</taxon>
        <taxon>Pandoraea</taxon>
    </lineage>
</organism>
<evidence type="ECO:0000313" key="2">
    <source>
        <dbReference type="Proteomes" id="UP000333828"/>
    </source>
</evidence>
<gene>
    <name evidence="1" type="ORF">PIN31115_02088</name>
</gene>
<evidence type="ECO:0000313" key="1">
    <source>
        <dbReference type="EMBL" id="VVE00694.1"/>
    </source>
</evidence>